<dbReference type="Pfam" id="PF14501">
    <property type="entry name" value="HATPase_c_5"/>
    <property type="match status" value="1"/>
</dbReference>
<keyword evidence="1" id="KW-0812">Transmembrane</keyword>
<dbReference type="EMBL" id="DXBR01000078">
    <property type="protein sequence ID" value="HIZ39986.1"/>
    <property type="molecule type" value="Genomic_DNA"/>
</dbReference>
<dbReference type="Proteomes" id="UP000824049">
    <property type="component" value="Unassembled WGS sequence"/>
</dbReference>
<dbReference type="Gene3D" id="3.30.565.10">
    <property type="entry name" value="Histidine kinase-like ATPase, C-terminal domain"/>
    <property type="match status" value="1"/>
</dbReference>
<dbReference type="AlphaFoldDB" id="A0A9D2EMR7"/>
<feature type="domain" description="Sensor histidine kinase NatK-like C-terminal" evidence="2">
    <location>
        <begin position="190"/>
        <end position="285"/>
    </location>
</feature>
<accession>A0A9D2EMR7</accession>
<protein>
    <submittedName>
        <fullName evidence="3">GHKL domain-containing protein</fullName>
    </submittedName>
</protein>
<gene>
    <name evidence="3" type="ORF">H9968_08700</name>
</gene>
<reference evidence="3" key="1">
    <citation type="journal article" date="2021" name="PeerJ">
        <title>Extensive microbial diversity within the chicken gut microbiome revealed by metagenomics and culture.</title>
        <authorList>
            <person name="Gilroy R."/>
            <person name="Ravi A."/>
            <person name="Getino M."/>
            <person name="Pursley I."/>
            <person name="Horton D.L."/>
            <person name="Alikhan N.F."/>
            <person name="Baker D."/>
            <person name="Gharbi K."/>
            <person name="Hall N."/>
            <person name="Watson M."/>
            <person name="Adriaenssens E.M."/>
            <person name="Foster-Nyarko E."/>
            <person name="Jarju S."/>
            <person name="Secka A."/>
            <person name="Antonio M."/>
            <person name="Oren A."/>
            <person name="Chaudhuri R.R."/>
            <person name="La Ragione R."/>
            <person name="Hildebrand F."/>
            <person name="Pallen M.J."/>
        </authorList>
    </citation>
    <scope>NUCLEOTIDE SEQUENCE</scope>
    <source>
        <strain evidence="3">CHK179-28034</strain>
    </source>
</reference>
<reference evidence="3" key="2">
    <citation type="submission" date="2021-04" db="EMBL/GenBank/DDBJ databases">
        <authorList>
            <person name="Gilroy R."/>
        </authorList>
    </citation>
    <scope>NUCLEOTIDE SEQUENCE</scope>
    <source>
        <strain evidence="3">CHK179-28034</strain>
    </source>
</reference>
<evidence type="ECO:0000313" key="3">
    <source>
        <dbReference type="EMBL" id="HIZ39986.1"/>
    </source>
</evidence>
<sequence>MQKDVKDKDTTKHSIFFRRAGVILAALLLTVPLFIFAYYLYVYRTHISIVLFFFIYISIILFIVVFIFVSLREFYAKINVEYLEMQRRTALRQEQGLRASQAGMERQMEDVREHLRLIERLLEEDRLEDARNACGDFSSSFQSVRYKHYCDNDILDVILHGKETECENLGIAFSCDILLPQEIGIPAPTFISLFFNLLNNGIESCETSGQETPFLNLSITYKGNFLFIHMENAKNPDIVFDHKTTKSDTFYHGLGLSIIEEIVRKRDGACRWQDHKNIFVSDIMIDYT</sequence>
<dbReference type="InterPro" id="IPR032834">
    <property type="entry name" value="NatK-like_C"/>
</dbReference>
<name>A0A9D2EMR7_9FIRM</name>
<organism evidence="3 4">
    <name type="scientific">Candidatus Anaerobutyricum stercoris</name>
    <dbReference type="NCBI Taxonomy" id="2838457"/>
    <lineage>
        <taxon>Bacteria</taxon>
        <taxon>Bacillati</taxon>
        <taxon>Bacillota</taxon>
        <taxon>Clostridia</taxon>
        <taxon>Lachnospirales</taxon>
        <taxon>Lachnospiraceae</taxon>
        <taxon>Anaerobutyricum</taxon>
    </lineage>
</organism>
<evidence type="ECO:0000313" key="4">
    <source>
        <dbReference type="Proteomes" id="UP000824049"/>
    </source>
</evidence>
<evidence type="ECO:0000259" key="2">
    <source>
        <dbReference type="Pfam" id="PF14501"/>
    </source>
</evidence>
<feature type="transmembrane region" description="Helical" evidence="1">
    <location>
        <begin position="21"/>
        <end position="41"/>
    </location>
</feature>
<keyword evidence="1" id="KW-1133">Transmembrane helix</keyword>
<comment type="caution">
    <text evidence="3">The sequence shown here is derived from an EMBL/GenBank/DDBJ whole genome shotgun (WGS) entry which is preliminary data.</text>
</comment>
<dbReference type="CDD" id="cd16935">
    <property type="entry name" value="HATPase_AgrC-ComD-like"/>
    <property type="match status" value="1"/>
</dbReference>
<dbReference type="InterPro" id="IPR036890">
    <property type="entry name" value="HATPase_C_sf"/>
</dbReference>
<evidence type="ECO:0000256" key="1">
    <source>
        <dbReference type="SAM" id="Phobius"/>
    </source>
</evidence>
<dbReference type="SUPFAM" id="SSF55874">
    <property type="entry name" value="ATPase domain of HSP90 chaperone/DNA topoisomerase II/histidine kinase"/>
    <property type="match status" value="1"/>
</dbReference>
<keyword evidence="1" id="KW-0472">Membrane</keyword>
<feature type="transmembrane region" description="Helical" evidence="1">
    <location>
        <begin position="47"/>
        <end position="69"/>
    </location>
</feature>
<proteinExistence type="predicted"/>